<gene>
    <name evidence="2" type="ORF">UFOVP1516_47</name>
    <name evidence="1" type="ORF">UFOVP887_88</name>
</gene>
<dbReference type="EMBL" id="LR796837">
    <property type="protein sequence ID" value="CAB4169280.1"/>
    <property type="molecule type" value="Genomic_DNA"/>
</dbReference>
<dbReference type="EMBL" id="LR798364">
    <property type="protein sequence ID" value="CAB5226872.1"/>
    <property type="molecule type" value="Genomic_DNA"/>
</dbReference>
<organism evidence="1">
    <name type="scientific">uncultured Caudovirales phage</name>
    <dbReference type="NCBI Taxonomy" id="2100421"/>
    <lineage>
        <taxon>Viruses</taxon>
        <taxon>Duplodnaviria</taxon>
        <taxon>Heunggongvirae</taxon>
        <taxon>Uroviricota</taxon>
        <taxon>Caudoviricetes</taxon>
        <taxon>Peduoviridae</taxon>
        <taxon>Maltschvirus</taxon>
        <taxon>Maltschvirus maltsch</taxon>
    </lineage>
</organism>
<evidence type="ECO:0000313" key="2">
    <source>
        <dbReference type="EMBL" id="CAB5226872.1"/>
    </source>
</evidence>
<name>A0A6J5PBP6_9CAUD</name>
<accession>A0A6J5PBP6</accession>
<proteinExistence type="predicted"/>
<sequence length="60" mass="7164">MCTLWVWINEEYFGMEGDWFDIAIGDLHELIALARKQSARWQITEEYRNETQVLVEGDDQ</sequence>
<reference evidence="1" key="1">
    <citation type="submission" date="2020-05" db="EMBL/GenBank/DDBJ databases">
        <authorList>
            <person name="Chiriac C."/>
            <person name="Salcher M."/>
            <person name="Ghai R."/>
            <person name="Kavagutti S V."/>
        </authorList>
    </citation>
    <scope>NUCLEOTIDE SEQUENCE</scope>
</reference>
<protein>
    <submittedName>
        <fullName evidence="1">Uncharacterized protein</fullName>
    </submittedName>
</protein>
<evidence type="ECO:0000313" key="1">
    <source>
        <dbReference type="EMBL" id="CAB4169280.1"/>
    </source>
</evidence>